<comment type="caution">
    <text evidence="2">The sequence shown here is derived from an EMBL/GenBank/DDBJ whole genome shotgun (WGS) entry which is preliminary data.</text>
</comment>
<proteinExistence type="predicted"/>
<evidence type="ECO:0000256" key="1">
    <source>
        <dbReference type="SAM" id="MobiDB-lite"/>
    </source>
</evidence>
<accession>A0ABT0IXK4</accession>
<evidence type="ECO:0000313" key="3">
    <source>
        <dbReference type="Proteomes" id="UP001202827"/>
    </source>
</evidence>
<dbReference type="EMBL" id="JALPRY010000033">
    <property type="protein sequence ID" value="MCK8782603.1"/>
    <property type="molecule type" value="Genomic_DNA"/>
</dbReference>
<keyword evidence="3" id="KW-1185">Reference proteome</keyword>
<organism evidence="2 3">
    <name type="scientific">Neorhizobium turbinariae</name>
    <dbReference type="NCBI Taxonomy" id="2937795"/>
    <lineage>
        <taxon>Bacteria</taxon>
        <taxon>Pseudomonadati</taxon>
        <taxon>Pseudomonadota</taxon>
        <taxon>Alphaproteobacteria</taxon>
        <taxon>Hyphomicrobiales</taxon>
        <taxon>Rhizobiaceae</taxon>
        <taxon>Rhizobium/Agrobacterium group</taxon>
        <taxon>Neorhizobium</taxon>
    </lineage>
</organism>
<protein>
    <submittedName>
        <fullName evidence="2">Uncharacterized protein</fullName>
    </submittedName>
</protein>
<name>A0ABT0IXK4_9HYPH</name>
<gene>
    <name evidence="2" type="ORF">M0654_21780</name>
</gene>
<feature type="region of interest" description="Disordered" evidence="1">
    <location>
        <begin position="1"/>
        <end position="21"/>
    </location>
</feature>
<dbReference type="Proteomes" id="UP001202827">
    <property type="component" value="Unassembled WGS sequence"/>
</dbReference>
<sequence>MHPSQLFGWRRTALRSRKESARPDIRFPTFVARPSMAEMGARSSLERRNPGS</sequence>
<evidence type="ECO:0000313" key="2">
    <source>
        <dbReference type="EMBL" id="MCK8782603.1"/>
    </source>
</evidence>
<reference evidence="2 3" key="1">
    <citation type="submission" date="2022-04" db="EMBL/GenBank/DDBJ databases">
        <title>Rhizobium coralii sp. nov., isolated from coral Turbinaria peltata.</title>
        <authorList>
            <person name="Sun H."/>
        </authorList>
    </citation>
    <scope>NUCLEOTIDE SEQUENCE [LARGE SCALE GENOMIC DNA]</scope>
    <source>
        <strain evidence="2 3">NTR19</strain>
    </source>
</reference>